<evidence type="ECO:0000259" key="1">
    <source>
        <dbReference type="PROSITE" id="PS51645"/>
    </source>
</evidence>
<proteinExistence type="predicted"/>
<dbReference type="FunCoup" id="A0A2R6RT37">
    <property type="interactions" value="1025"/>
</dbReference>
<sequence length="711" mass="79956">MALLVFPRFLPLTSLSPNLSSRPQTRLLCSSLAMASMSSTRTRTESSVGETAGAAVLWFKHDLRLDDHPGLVAASRFRKVVPLYVFDRRILSRFSDEMLEVLLFALEDLRKSLKDQGSGLLIRFGTAENVIQELVKEVKATSIFVEEEVEYELCRLMDLVREAIAKMSFPKGNPRFVLWNTPLYDIKNLKDLPESYHEFKKLKFSAISPILPPKLPNFEMDLTWGSIPTLDDLKKFMNDCQAKSKDSWTSIREISAETVLHKNQFVPSSNQVEGLRLAKSGEIKQNNSYEHSQRSKTQESVFVTQSRNIVGGGTTGVLNALAAYLRNLEGTVRDDWKEVHEKLRNAESREGASFGTLFGSALGLGIISRRRAHYEATKYEKERNAGFLSPFGYSAATIAAVADTICSMEWYWVMASKSQFVDKGIYDIRIWRWKGFLIQYAVVGDEGPAILLVHGFGAFLEHYRDNISGIAEGGNRVWAITLLGFGKSEKPNVVYTEVMWAELLKDFIIEVVGEPVHLVGNSMGGYFVAIVAGLWPAAAKSVVLINTAGNVIPQYSSVPFSEERQTSVAAWLGARLLLLYARLRVKNIMKNLYPSRVERADDWIINQMIRASYDPGVVVVLESIFTFNLSIPLNYLLEGFENRVLVIQGMKDPLPNSRPILAMLREHCKGLTVRELDAGHCPHDELPEEVNSIIQEWVFTERGKILSGDRI</sequence>
<dbReference type="Gramene" id="PSS33167">
    <property type="protein sequence ID" value="PSS33167"/>
    <property type="gene ID" value="CEY00_Acc03553"/>
</dbReference>
<protein>
    <submittedName>
        <fullName evidence="2">Cryptochrome DASH like</fullName>
    </submittedName>
</protein>
<dbReference type="AlphaFoldDB" id="A0A2R6RT37"/>
<evidence type="ECO:0000313" key="3">
    <source>
        <dbReference type="Proteomes" id="UP000241394"/>
    </source>
</evidence>
<evidence type="ECO:0000313" key="2">
    <source>
        <dbReference type="EMBL" id="PSS33167.1"/>
    </source>
</evidence>
<dbReference type="STRING" id="1590841.A0A2R6RT37"/>
<dbReference type="InterPro" id="IPR014729">
    <property type="entry name" value="Rossmann-like_a/b/a_fold"/>
</dbReference>
<dbReference type="Gene3D" id="3.40.50.1820">
    <property type="entry name" value="alpha/beta hydrolase"/>
    <property type="match status" value="1"/>
</dbReference>
<dbReference type="Proteomes" id="UP000241394">
    <property type="component" value="Chromosome LG3"/>
</dbReference>
<dbReference type="InterPro" id="IPR036155">
    <property type="entry name" value="Crypto/Photolyase_N_sf"/>
</dbReference>
<comment type="caution">
    <text evidence="2">The sequence shown here is derived from an EMBL/GenBank/DDBJ whole genome shotgun (WGS) entry which is preliminary data.</text>
</comment>
<dbReference type="InParanoid" id="A0A2R6RT37"/>
<dbReference type="OMA" id="MLKEHCA"/>
<dbReference type="EMBL" id="NKQK01000003">
    <property type="protein sequence ID" value="PSS33167.1"/>
    <property type="molecule type" value="Genomic_DNA"/>
</dbReference>
<reference evidence="3" key="2">
    <citation type="journal article" date="2018" name="BMC Genomics">
        <title>A manually annotated Actinidia chinensis var. chinensis (kiwifruit) genome highlights the challenges associated with draft genomes and gene prediction in plants.</title>
        <authorList>
            <person name="Pilkington S.M."/>
            <person name="Crowhurst R."/>
            <person name="Hilario E."/>
            <person name="Nardozza S."/>
            <person name="Fraser L."/>
            <person name="Peng Y."/>
            <person name="Gunaseelan K."/>
            <person name="Simpson R."/>
            <person name="Tahir J."/>
            <person name="Deroles S.C."/>
            <person name="Templeton K."/>
            <person name="Luo Z."/>
            <person name="Davy M."/>
            <person name="Cheng C."/>
            <person name="McNeilage M."/>
            <person name="Scaglione D."/>
            <person name="Liu Y."/>
            <person name="Zhang Q."/>
            <person name="Datson P."/>
            <person name="De Silva N."/>
            <person name="Gardiner S.E."/>
            <person name="Bassett H."/>
            <person name="Chagne D."/>
            <person name="McCallum J."/>
            <person name="Dzierzon H."/>
            <person name="Deng C."/>
            <person name="Wang Y.Y."/>
            <person name="Barron L."/>
            <person name="Manako K."/>
            <person name="Bowen J."/>
            <person name="Foster T.M."/>
            <person name="Erridge Z.A."/>
            <person name="Tiffin H."/>
            <person name="Waite C.N."/>
            <person name="Davies K.M."/>
            <person name="Grierson E.P."/>
            <person name="Laing W.A."/>
            <person name="Kirk R."/>
            <person name="Chen X."/>
            <person name="Wood M."/>
            <person name="Montefiori M."/>
            <person name="Brummell D.A."/>
            <person name="Schwinn K.E."/>
            <person name="Catanach A."/>
            <person name="Fullerton C."/>
            <person name="Li D."/>
            <person name="Meiyalaghan S."/>
            <person name="Nieuwenhuizen N."/>
            <person name="Read N."/>
            <person name="Prakash R."/>
            <person name="Hunter D."/>
            <person name="Zhang H."/>
            <person name="McKenzie M."/>
            <person name="Knabel M."/>
            <person name="Harris A."/>
            <person name="Allan A.C."/>
            <person name="Gleave A."/>
            <person name="Chen A."/>
            <person name="Janssen B.J."/>
            <person name="Plunkett B."/>
            <person name="Ampomah-Dwamena C."/>
            <person name="Voogd C."/>
            <person name="Leif D."/>
            <person name="Lafferty D."/>
            <person name="Souleyre E.J.F."/>
            <person name="Varkonyi-Gasic E."/>
            <person name="Gambi F."/>
            <person name="Hanley J."/>
            <person name="Yao J.L."/>
            <person name="Cheung J."/>
            <person name="David K.M."/>
            <person name="Warren B."/>
            <person name="Marsh K."/>
            <person name="Snowden K.C."/>
            <person name="Lin-Wang K."/>
            <person name="Brian L."/>
            <person name="Martinez-Sanchez M."/>
            <person name="Wang M."/>
            <person name="Ileperuma N."/>
            <person name="Macnee N."/>
            <person name="Campin R."/>
            <person name="McAtee P."/>
            <person name="Drummond R.S.M."/>
            <person name="Espley R.V."/>
            <person name="Ireland H.S."/>
            <person name="Wu R."/>
            <person name="Atkinson R.G."/>
            <person name="Karunairetnam S."/>
            <person name="Bulley S."/>
            <person name="Chunkath S."/>
            <person name="Hanley Z."/>
            <person name="Storey R."/>
            <person name="Thrimawithana A.H."/>
            <person name="Thomson S."/>
            <person name="David C."/>
            <person name="Testolin R."/>
            <person name="Huang H."/>
            <person name="Hellens R.P."/>
            <person name="Schaffer R.J."/>
        </authorList>
    </citation>
    <scope>NUCLEOTIDE SEQUENCE [LARGE SCALE GENOMIC DNA]</scope>
    <source>
        <strain evidence="3">cv. Red5</strain>
    </source>
</reference>
<name>A0A2R6RT37_ACTCC</name>
<dbReference type="GO" id="GO:0016787">
    <property type="term" value="F:hydrolase activity"/>
    <property type="evidence" value="ECO:0007669"/>
    <property type="project" value="UniProtKB-ARBA"/>
</dbReference>
<dbReference type="InterPro" id="IPR000073">
    <property type="entry name" value="AB_hydrolase_1"/>
</dbReference>
<dbReference type="Pfam" id="PF12697">
    <property type="entry name" value="Abhydrolase_6"/>
    <property type="match status" value="1"/>
</dbReference>
<feature type="domain" description="Photolyase/cryptochrome alpha/beta" evidence="1">
    <location>
        <begin position="53"/>
        <end position="184"/>
    </location>
</feature>
<dbReference type="InterPro" id="IPR006050">
    <property type="entry name" value="DNA_photolyase_N"/>
</dbReference>
<dbReference type="PANTHER" id="PTHR47832:SF1">
    <property type="entry name" value="DNA PHOTOLYASE"/>
    <property type="match status" value="1"/>
</dbReference>
<dbReference type="PANTHER" id="PTHR47832">
    <property type="entry name" value="DNA PHOTOLYASE"/>
    <property type="match status" value="1"/>
</dbReference>
<dbReference type="InterPro" id="IPR029058">
    <property type="entry name" value="AB_hydrolase_fold"/>
</dbReference>
<dbReference type="PROSITE" id="PS51645">
    <property type="entry name" value="PHR_CRY_ALPHA_BETA"/>
    <property type="match status" value="1"/>
</dbReference>
<dbReference type="SUPFAM" id="SSF53474">
    <property type="entry name" value="alpha/beta-Hydrolases"/>
    <property type="match status" value="1"/>
</dbReference>
<gene>
    <name evidence="2" type="ORF">CEY00_Acc03553</name>
</gene>
<reference evidence="2 3" key="1">
    <citation type="submission" date="2017-07" db="EMBL/GenBank/DDBJ databases">
        <title>An improved, manually edited Actinidia chinensis var. chinensis (kiwifruit) genome highlights the challenges associated with draft genomes and gene prediction in plants.</title>
        <authorList>
            <person name="Pilkington S."/>
            <person name="Crowhurst R."/>
            <person name="Hilario E."/>
            <person name="Nardozza S."/>
            <person name="Fraser L."/>
            <person name="Peng Y."/>
            <person name="Gunaseelan K."/>
            <person name="Simpson R."/>
            <person name="Tahir J."/>
            <person name="Deroles S."/>
            <person name="Templeton K."/>
            <person name="Luo Z."/>
            <person name="Davy M."/>
            <person name="Cheng C."/>
            <person name="Mcneilage M."/>
            <person name="Scaglione D."/>
            <person name="Liu Y."/>
            <person name="Zhang Q."/>
            <person name="Datson P."/>
            <person name="De Silva N."/>
            <person name="Gardiner S."/>
            <person name="Bassett H."/>
            <person name="Chagne D."/>
            <person name="Mccallum J."/>
            <person name="Dzierzon H."/>
            <person name="Deng C."/>
            <person name="Wang Y.-Y."/>
            <person name="Barron N."/>
            <person name="Manako K."/>
            <person name="Bowen J."/>
            <person name="Foster T."/>
            <person name="Erridge Z."/>
            <person name="Tiffin H."/>
            <person name="Waite C."/>
            <person name="Davies K."/>
            <person name="Grierson E."/>
            <person name="Laing W."/>
            <person name="Kirk R."/>
            <person name="Chen X."/>
            <person name="Wood M."/>
            <person name="Montefiori M."/>
            <person name="Brummell D."/>
            <person name="Schwinn K."/>
            <person name="Catanach A."/>
            <person name="Fullerton C."/>
            <person name="Li D."/>
            <person name="Meiyalaghan S."/>
            <person name="Nieuwenhuizen N."/>
            <person name="Read N."/>
            <person name="Prakash R."/>
            <person name="Hunter D."/>
            <person name="Zhang H."/>
            <person name="Mckenzie M."/>
            <person name="Knabel M."/>
            <person name="Harris A."/>
            <person name="Allan A."/>
            <person name="Chen A."/>
            <person name="Janssen B."/>
            <person name="Plunkett B."/>
            <person name="Dwamena C."/>
            <person name="Voogd C."/>
            <person name="Leif D."/>
            <person name="Lafferty D."/>
            <person name="Souleyre E."/>
            <person name="Varkonyi-Gasic E."/>
            <person name="Gambi F."/>
            <person name="Hanley J."/>
            <person name="Yao J.-L."/>
            <person name="Cheung J."/>
            <person name="David K."/>
            <person name="Warren B."/>
            <person name="Marsh K."/>
            <person name="Snowden K."/>
            <person name="Lin-Wang K."/>
            <person name="Brian L."/>
            <person name="Martinez-Sanchez M."/>
            <person name="Wang M."/>
            <person name="Ileperuma N."/>
            <person name="Macnee N."/>
            <person name="Campin R."/>
            <person name="Mcatee P."/>
            <person name="Drummond R."/>
            <person name="Espley R."/>
            <person name="Ireland H."/>
            <person name="Wu R."/>
            <person name="Atkinson R."/>
            <person name="Karunairetnam S."/>
            <person name="Bulley S."/>
            <person name="Chunkath S."/>
            <person name="Hanley Z."/>
            <person name="Storey R."/>
            <person name="Thrimawithana A."/>
            <person name="Thomson S."/>
            <person name="David C."/>
            <person name="Testolin R."/>
        </authorList>
    </citation>
    <scope>NUCLEOTIDE SEQUENCE [LARGE SCALE GENOMIC DNA]</scope>
    <source>
        <strain evidence="3">cv. Red5</strain>
        <tissue evidence="2">Young leaf</tissue>
    </source>
</reference>
<organism evidence="2 3">
    <name type="scientific">Actinidia chinensis var. chinensis</name>
    <name type="common">Chinese soft-hair kiwi</name>
    <dbReference type="NCBI Taxonomy" id="1590841"/>
    <lineage>
        <taxon>Eukaryota</taxon>
        <taxon>Viridiplantae</taxon>
        <taxon>Streptophyta</taxon>
        <taxon>Embryophyta</taxon>
        <taxon>Tracheophyta</taxon>
        <taxon>Spermatophyta</taxon>
        <taxon>Magnoliopsida</taxon>
        <taxon>eudicotyledons</taxon>
        <taxon>Gunneridae</taxon>
        <taxon>Pentapetalae</taxon>
        <taxon>asterids</taxon>
        <taxon>Ericales</taxon>
        <taxon>Actinidiaceae</taxon>
        <taxon>Actinidia</taxon>
    </lineage>
</organism>
<dbReference type="SUPFAM" id="SSF52425">
    <property type="entry name" value="Cryptochrome/photolyase, N-terminal domain"/>
    <property type="match status" value="1"/>
</dbReference>
<dbReference type="OrthoDB" id="408373at2759"/>
<dbReference type="Pfam" id="PF00875">
    <property type="entry name" value="DNA_photolyase"/>
    <property type="match status" value="1"/>
</dbReference>
<dbReference type="Gene3D" id="3.40.50.620">
    <property type="entry name" value="HUPs"/>
    <property type="match status" value="1"/>
</dbReference>
<keyword evidence="3" id="KW-1185">Reference proteome</keyword>
<accession>A0A2R6RT37</accession>